<comment type="catalytic activity">
    <reaction evidence="10">
        <text>adenosine + phosphate = alpha-D-ribose 1-phosphate + adenine</text>
        <dbReference type="Rhea" id="RHEA:27642"/>
        <dbReference type="ChEBI" id="CHEBI:16335"/>
        <dbReference type="ChEBI" id="CHEBI:16708"/>
        <dbReference type="ChEBI" id="CHEBI:43474"/>
        <dbReference type="ChEBI" id="CHEBI:57720"/>
        <dbReference type="EC" id="2.4.2.1"/>
    </reaction>
    <physiologicalReaction direction="left-to-right" evidence="10">
        <dbReference type="Rhea" id="RHEA:27643"/>
    </physiologicalReaction>
</comment>
<dbReference type="InterPro" id="IPR011324">
    <property type="entry name" value="Cytotoxic_necrot_fac-like_cat"/>
</dbReference>
<evidence type="ECO:0000256" key="3">
    <source>
        <dbReference type="ARBA" id="ARBA00007353"/>
    </source>
</evidence>
<reference evidence="13" key="1">
    <citation type="journal article" date="2019" name="Int. J. Syst. Evol. Microbiol.">
        <title>The Global Catalogue of Microorganisms (GCM) 10K type strain sequencing project: providing services to taxonomists for standard genome sequencing and annotation.</title>
        <authorList>
            <consortium name="The Broad Institute Genomics Platform"/>
            <consortium name="The Broad Institute Genome Sequencing Center for Infectious Disease"/>
            <person name="Wu L."/>
            <person name="Ma J."/>
        </authorList>
    </citation>
    <scope>NUCLEOTIDE SEQUENCE [LARGE SCALE GENOMIC DNA]</scope>
    <source>
        <strain evidence="13">NBRC 112299</strain>
    </source>
</reference>
<comment type="function">
    <text evidence="2">Purine nucleoside enzyme that catalyzes the phosphorolysis of adenosine and inosine nucleosides, yielding D-ribose 1-phosphate and the respective free bases, adenine and hypoxanthine. Also catalyzes the phosphorolysis of S-methyl-5'-thioadenosine into adenine and S-methyl-5-thio-alpha-D-ribose 1-phosphate. Also has adenosine deaminase activity.</text>
</comment>
<protein>
    <submittedName>
        <fullName evidence="12">Laccase domain protein</fullName>
    </submittedName>
</protein>
<comment type="catalytic activity">
    <reaction evidence="1">
        <text>inosine + phosphate = alpha-D-ribose 1-phosphate + hypoxanthine</text>
        <dbReference type="Rhea" id="RHEA:27646"/>
        <dbReference type="ChEBI" id="CHEBI:17368"/>
        <dbReference type="ChEBI" id="CHEBI:17596"/>
        <dbReference type="ChEBI" id="CHEBI:43474"/>
        <dbReference type="ChEBI" id="CHEBI:57720"/>
        <dbReference type="EC" id="2.4.2.1"/>
    </reaction>
    <physiologicalReaction direction="left-to-right" evidence="1">
        <dbReference type="Rhea" id="RHEA:27647"/>
    </physiologicalReaction>
</comment>
<evidence type="ECO:0000256" key="1">
    <source>
        <dbReference type="ARBA" id="ARBA00000553"/>
    </source>
</evidence>
<evidence type="ECO:0000256" key="9">
    <source>
        <dbReference type="ARBA" id="ARBA00047989"/>
    </source>
</evidence>
<dbReference type="EMBL" id="BSUN01000001">
    <property type="protein sequence ID" value="GMA37173.1"/>
    <property type="molecule type" value="Genomic_DNA"/>
</dbReference>
<dbReference type="Proteomes" id="UP001157125">
    <property type="component" value="Unassembled WGS sequence"/>
</dbReference>
<comment type="catalytic activity">
    <reaction evidence="9">
        <text>adenosine + H2O + H(+) = inosine + NH4(+)</text>
        <dbReference type="Rhea" id="RHEA:24408"/>
        <dbReference type="ChEBI" id="CHEBI:15377"/>
        <dbReference type="ChEBI" id="CHEBI:15378"/>
        <dbReference type="ChEBI" id="CHEBI:16335"/>
        <dbReference type="ChEBI" id="CHEBI:17596"/>
        <dbReference type="ChEBI" id="CHEBI:28938"/>
        <dbReference type="EC" id="3.5.4.4"/>
    </reaction>
    <physiologicalReaction direction="left-to-right" evidence="9">
        <dbReference type="Rhea" id="RHEA:24409"/>
    </physiologicalReaction>
</comment>
<organism evidence="12 13">
    <name type="scientific">Demequina litorisediminis</name>
    <dbReference type="NCBI Taxonomy" id="1849022"/>
    <lineage>
        <taxon>Bacteria</taxon>
        <taxon>Bacillati</taxon>
        <taxon>Actinomycetota</taxon>
        <taxon>Actinomycetes</taxon>
        <taxon>Micrococcales</taxon>
        <taxon>Demequinaceae</taxon>
        <taxon>Demequina</taxon>
    </lineage>
</organism>
<dbReference type="RefSeq" id="WP_284328985.1">
    <property type="nucleotide sequence ID" value="NZ_BSUN01000001.1"/>
</dbReference>
<keyword evidence="8" id="KW-0186">Copper</keyword>
<keyword evidence="6" id="KW-0378">Hydrolase</keyword>
<evidence type="ECO:0000256" key="8">
    <source>
        <dbReference type="ARBA" id="ARBA00023008"/>
    </source>
</evidence>
<evidence type="ECO:0000256" key="11">
    <source>
        <dbReference type="ARBA" id="ARBA00049893"/>
    </source>
</evidence>
<dbReference type="SUPFAM" id="SSF64438">
    <property type="entry name" value="CNF1/YfiH-like putative cysteine hydrolases"/>
    <property type="match status" value="1"/>
</dbReference>
<evidence type="ECO:0000256" key="6">
    <source>
        <dbReference type="ARBA" id="ARBA00022801"/>
    </source>
</evidence>
<gene>
    <name evidence="12" type="ORF">GCM10025876_33770</name>
</gene>
<keyword evidence="13" id="KW-1185">Reference proteome</keyword>
<evidence type="ECO:0000256" key="4">
    <source>
        <dbReference type="ARBA" id="ARBA00022679"/>
    </source>
</evidence>
<comment type="catalytic activity">
    <reaction evidence="11">
        <text>S-methyl-5'-thioadenosine + phosphate = 5-(methylsulfanyl)-alpha-D-ribose 1-phosphate + adenine</text>
        <dbReference type="Rhea" id="RHEA:11852"/>
        <dbReference type="ChEBI" id="CHEBI:16708"/>
        <dbReference type="ChEBI" id="CHEBI:17509"/>
        <dbReference type="ChEBI" id="CHEBI:43474"/>
        <dbReference type="ChEBI" id="CHEBI:58533"/>
        <dbReference type="EC" id="2.4.2.28"/>
    </reaction>
    <physiologicalReaction direction="left-to-right" evidence="11">
        <dbReference type="Rhea" id="RHEA:11853"/>
    </physiologicalReaction>
</comment>
<proteinExistence type="inferred from homology"/>
<name>A0ABQ6IKD7_9MICO</name>
<comment type="caution">
    <text evidence="12">The sequence shown here is derived from an EMBL/GenBank/DDBJ whole genome shotgun (WGS) entry which is preliminary data.</text>
</comment>
<dbReference type="InterPro" id="IPR003730">
    <property type="entry name" value="Cu_polyphenol_OxRdtase"/>
</dbReference>
<sequence>MIDAGLPVRAFFTTRDGGVSATPYDSLNVAVHVGDDEATVQENRRLVGVAAGAPVTFLTAEHGIRVARIEAPTASAPGADVLVTTTPGVALGAIAADCLPILLHDAATDAVAAVHVGRPGLFAGTIDAAWAALLDARPRRTRAPSIRASIGPAICGRCYEVPAELRDQVAARHPVARSTTSWRTPSLDLGRAAEARLAELGALDIVRIPVCTREDDRLFSFRRDGVTGRHAGVIVHP</sequence>
<dbReference type="Gene3D" id="3.60.140.10">
    <property type="entry name" value="CNF1/YfiH-like putative cysteine hydrolases"/>
    <property type="match status" value="1"/>
</dbReference>
<evidence type="ECO:0000313" key="12">
    <source>
        <dbReference type="EMBL" id="GMA37173.1"/>
    </source>
</evidence>
<dbReference type="InterPro" id="IPR038371">
    <property type="entry name" value="Cu_polyphenol_OxRdtase_sf"/>
</dbReference>
<keyword evidence="5" id="KW-0479">Metal-binding</keyword>
<comment type="similarity">
    <text evidence="3">Belongs to the purine nucleoside phosphorylase YfiH/LACC1 family.</text>
</comment>
<keyword evidence="7" id="KW-0862">Zinc</keyword>
<dbReference type="Pfam" id="PF02578">
    <property type="entry name" value="Cu-oxidase_4"/>
    <property type="match status" value="1"/>
</dbReference>
<accession>A0ABQ6IKD7</accession>
<evidence type="ECO:0000256" key="5">
    <source>
        <dbReference type="ARBA" id="ARBA00022723"/>
    </source>
</evidence>
<dbReference type="PANTHER" id="PTHR30616:SF2">
    <property type="entry name" value="PURINE NUCLEOSIDE PHOSPHORYLASE LACC1"/>
    <property type="match status" value="1"/>
</dbReference>
<evidence type="ECO:0000256" key="2">
    <source>
        <dbReference type="ARBA" id="ARBA00003215"/>
    </source>
</evidence>
<evidence type="ECO:0000313" key="13">
    <source>
        <dbReference type="Proteomes" id="UP001157125"/>
    </source>
</evidence>
<evidence type="ECO:0000256" key="10">
    <source>
        <dbReference type="ARBA" id="ARBA00048968"/>
    </source>
</evidence>
<keyword evidence="4" id="KW-0808">Transferase</keyword>
<dbReference type="CDD" id="cd16833">
    <property type="entry name" value="YfiH"/>
    <property type="match status" value="1"/>
</dbReference>
<dbReference type="PANTHER" id="PTHR30616">
    <property type="entry name" value="UNCHARACTERIZED PROTEIN YFIH"/>
    <property type="match status" value="1"/>
</dbReference>
<evidence type="ECO:0000256" key="7">
    <source>
        <dbReference type="ARBA" id="ARBA00022833"/>
    </source>
</evidence>